<dbReference type="CDD" id="cd00082">
    <property type="entry name" value="HisKA"/>
    <property type="match status" value="1"/>
</dbReference>
<dbReference type="PANTHER" id="PTHR44936:SF5">
    <property type="entry name" value="SENSOR HISTIDINE KINASE ENVZ"/>
    <property type="match status" value="1"/>
</dbReference>
<dbReference type="SMART" id="SM00304">
    <property type="entry name" value="HAMP"/>
    <property type="match status" value="1"/>
</dbReference>
<dbReference type="CDD" id="cd06225">
    <property type="entry name" value="HAMP"/>
    <property type="match status" value="1"/>
</dbReference>
<feature type="domain" description="HAMP" evidence="17">
    <location>
        <begin position="181"/>
        <end position="232"/>
    </location>
</feature>
<keyword evidence="13" id="KW-0902">Two-component regulatory system</keyword>
<dbReference type="InterPro" id="IPR036097">
    <property type="entry name" value="HisK_dim/P_sf"/>
</dbReference>
<evidence type="ECO:0000256" key="6">
    <source>
        <dbReference type="ARBA" id="ARBA00022553"/>
    </source>
</evidence>
<keyword evidence="6" id="KW-0597">Phosphoprotein</keyword>
<keyword evidence="8 15" id="KW-0812">Transmembrane</keyword>
<evidence type="ECO:0000256" key="5">
    <source>
        <dbReference type="ARBA" id="ARBA00022519"/>
    </source>
</evidence>
<dbReference type="Gene3D" id="1.10.287.130">
    <property type="match status" value="1"/>
</dbReference>
<name>A0ABY7TR80_9SPHN</name>
<dbReference type="InterPro" id="IPR050980">
    <property type="entry name" value="2C_sensor_his_kinase"/>
</dbReference>
<evidence type="ECO:0000256" key="7">
    <source>
        <dbReference type="ARBA" id="ARBA00022679"/>
    </source>
</evidence>
<dbReference type="PRINTS" id="PR00344">
    <property type="entry name" value="BCTRLSENSOR"/>
</dbReference>
<evidence type="ECO:0000256" key="14">
    <source>
        <dbReference type="ARBA" id="ARBA00023136"/>
    </source>
</evidence>
<keyword evidence="10" id="KW-0418">Kinase</keyword>
<feature type="domain" description="Histidine kinase" evidence="16">
    <location>
        <begin position="240"/>
        <end position="437"/>
    </location>
</feature>
<dbReference type="SMART" id="SM00388">
    <property type="entry name" value="HisKA"/>
    <property type="match status" value="1"/>
</dbReference>
<comment type="catalytic activity">
    <reaction evidence="1">
        <text>ATP + protein L-histidine = ADP + protein N-phospho-L-histidine.</text>
        <dbReference type="EC" id="2.7.13.3"/>
    </reaction>
</comment>
<dbReference type="EC" id="2.7.13.3" evidence="3"/>
<evidence type="ECO:0000256" key="12">
    <source>
        <dbReference type="ARBA" id="ARBA00022989"/>
    </source>
</evidence>
<dbReference type="InterPro" id="IPR003661">
    <property type="entry name" value="HisK_dim/P_dom"/>
</dbReference>
<reference evidence="18 19" key="1">
    <citation type="submission" date="2023-02" db="EMBL/GenBank/DDBJ databases">
        <title>Genome sequence of Sphingomonas naphthae.</title>
        <authorList>
            <person name="Kim S."/>
            <person name="Heo J."/>
            <person name="Kwon S.-W."/>
        </authorList>
    </citation>
    <scope>NUCLEOTIDE SEQUENCE [LARGE SCALE GENOMIC DNA]</scope>
    <source>
        <strain evidence="18 19">KACC 18716</strain>
    </source>
</reference>
<keyword evidence="11 18" id="KW-0067">ATP-binding</keyword>
<dbReference type="EMBL" id="CP117411">
    <property type="protein sequence ID" value="WCT74699.1"/>
    <property type="molecule type" value="Genomic_DNA"/>
</dbReference>
<dbReference type="Gene3D" id="3.30.565.10">
    <property type="entry name" value="Histidine kinase-like ATPase, C-terminal domain"/>
    <property type="match status" value="1"/>
</dbReference>
<evidence type="ECO:0000256" key="10">
    <source>
        <dbReference type="ARBA" id="ARBA00022777"/>
    </source>
</evidence>
<evidence type="ECO:0000256" key="11">
    <source>
        <dbReference type="ARBA" id="ARBA00022840"/>
    </source>
</evidence>
<dbReference type="RefSeq" id="WP_273689982.1">
    <property type="nucleotide sequence ID" value="NZ_CP117411.1"/>
</dbReference>
<keyword evidence="9" id="KW-0547">Nucleotide-binding</keyword>
<evidence type="ECO:0000259" key="16">
    <source>
        <dbReference type="PROSITE" id="PS50109"/>
    </source>
</evidence>
<sequence length="437" mass="48354">MNNPLRRSLGLLGRIVAILLLTVAIEFGVSTLLYERASRLLIQEDEARRLAEHLVIARKLVVERPRYERPELADELTTDRYDVHWTPTKPPPAPLTPQLDEMRRQIVAWEPSLTQANLRLRLDSPGRRSAVTGYLRLPDGSWLQFGTREIVHGGWDLALNRILLALVPALGLLIIGALMIRQTLSPLRRLAQATERIGFGEEVHIPEAGTFEVRRLIRAFNVMQERIHKLIDDRTQALAAVGHDLRTPLARLQLRLDGVDDREAREALGEDVAEMEAMVASLLAYLGGEGEPEKPVKIDLAVLVQTMVDNATDRDLDAAYDGPEHLDAVVRKLSLRRALGNLIANAIHYGGSAHVTLFRRDDTIVICVEDKGPGIPEDQLEAVLQPFIRLDAARGRYTGGLGLGLAIVVKAVEGEGGTLHLANRAEGGLRAEIRLPA</sequence>
<dbReference type="SUPFAM" id="SSF47384">
    <property type="entry name" value="Homodimeric domain of signal transducing histidine kinase"/>
    <property type="match status" value="1"/>
</dbReference>
<comment type="subcellular location">
    <subcellularLocation>
        <location evidence="2">Cell inner membrane</location>
        <topology evidence="2">Multi-pass membrane protein</topology>
    </subcellularLocation>
</comment>
<evidence type="ECO:0000313" key="19">
    <source>
        <dbReference type="Proteomes" id="UP001220395"/>
    </source>
</evidence>
<evidence type="ECO:0000256" key="9">
    <source>
        <dbReference type="ARBA" id="ARBA00022741"/>
    </source>
</evidence>
<keyword evidence="4" id="KW-1003">Cell membrane</keyword>
<dbReference type="PROSITE" id="PS50109">
    <property type="entry name" value="HIS_KIN"/>
    <property type="match status" value="1"/>
</dbReference>
<dbReference type="Pfam" id="PF00672">
    <property type="entry name" value="HAMP"/>
    <property type="match status" value="1"/>
</dbReference>
<gene>
    <name evidence="18" type="ORF">PQ455_05580</name>
</gene>
<keyword evidence="19" id="KW-1185">Reference proteome</keyword>
<feature type="transmembrane region" description="Helical" evidence="15">
    <location>
        <begin position="162"/>
        <end position="180"/>
    </location>
</feature>
<dbReference type="InterPro" id="IPR003594">
    <property type="entry name" value="HATPase_dom"/>
</dbReference>
<evidence type="ECO:0000259" key="17">
    <source>
        <dbReference type="PROSITE" id="PS50885"/>
    </source>
</evidence>
<dbReference type="SMART" id="SM00387">
    <property type="entry name" value="HATPase_c"/>
    <property type="match status" value="1"/>
</dbReference>
<keyword evidence="5" id="KW-0997">Cell inner membrane</keyword>
<keyword evidence="7" id="KW-0808">Transferase</keyword>
<dbReference type="Proteomes" id="UP001220395">
    <property type="component" value="Chromosome"/>
</dbReference>
<dbReference type="InterPro" id="IPR004358">
    <property type="entry name" value="Sig_transdc_His_kin-like_C"/>
</dbReference>
<evidence type="ECO:0000256" key="15">
    <source>
        <dbReference type="SAM" id="Phobius"/>
    </source>
</evidence>
<evidence type="ECO:0000256" key="2">
    <source>
        <dbReference type="ARBA" id="ARBA00004429"/>
    </source>
</evidence>
<keyword evidence="12 15" id="KW-1133">Transmembrane helix</keyword>
<evidence type="ECO:0000256" key="8">
    <source>
        <dbReference type="ARBA" id="ARBA00022692"/>
    </source>
</evidence>
<keyword evidence="14 15" id="KW-0472">Membrane</keyword>
<dbReference type="InterPro" id="IPR005467">
    <property type="entry name" value="His_kinase_dom"/>
</dbReference>
<evidence type="ECO:0000256" key="4">
    <source>
        <dbReference type="ARBA" id="ARBA00022475"/>
    </source>
</evidence>
<dbReference type="InterPro" id="IPR036890">
    <property type="entry name" value="HATPase_C_sf"/>
</dbReference>
<accession>A0ABY7TR80</accession>
<evidence type="ECO:0000256" key="3">
    <source>
        <dbReference type="ARBA" id="ARBA00012438"/>
    </source>
</evidence>
<proteinExistence type="predicted"/>
<dbReference type="GO" id="GO:0005524">
    <property type="term" value="F:ATP binding"/>
    <property type="evidence" value="ECO:0007669"/>
    <property type="project" value="UniProtKB-KW"/>
</dbReference>
<feature type="transmembrane region" description="Helical" evidence="15">
    <location>
        <begin position="12"/>
        <end position="34"/>
    </location>
</feature>
<organism evidence="18 19">
    <name type="scientific">Sphingomonas naphthae</name>
    <dbReference type="NCBI Taxonomy" id="1813468"/>
    <lineage>
        <taxon>Bacteria</taxon>
        <taxon>Pseudomonadati</taxon>
        <taxon>Pseudomonadota</taxon>
        <taxon>Alphaproteobacteria</taxon>
        <taxon>Sphingomonadales</taxon>
        <taxon>Sphingomonadaceae</taxon>
        <taxon>Sphingomonas</taxon>
    </lineage>
</organism>
<dbReference type="InterPro" id="IPR003660">
    <property type="entry name" value="HAMP_dom"/>
</dbReference>
<dbReference type="Pfam" id="PF02518">
    <property type="entry name" value="HATPase_c"/>
    <property type="match status" value="1"/>
</dbReference>
<evidence type="ECO:0000256" key="1">
    <source>
        <dbReference type="ARBA" id="ARBA00000085"/>
    </source>
</evidence>
<protein>
    <recommendedName>
        <fullName evidence="3">histidine kinase</fullName>
        <ecNumber evidence="3">2.7.13.3</ecNumber>
    </recommendedName>
</protein>
<dbReference type="SUPFAM" id="SSF55874">
    <property type="entry name" value="ATPase domain of HSP90 chaperone/DNA topoisomerase II/histidine kinase"/>
    <property type="match status" value="1"/>
</dbReference>
<evidence type="ECO:0000256" key="13">
    <source>
        <dbReference type="ARBA" id="ARBA00023012"/>
    </source>
</evidence>
<dbReference type="PANTHER" id="PTHR44936">
    <property type="entry name" value="SENSOR PROTEIN CREC"/>
    <property type="match status" value="1"/>
</dbReference>
<dbReference type="PROSITE" id="PS50885">
    <property type="entry name" value="HAMP"/>
    <property type="match status" value="1"/>
</dbReference>
<evidence type="ECO:0000313" key="18">
    <source>
        <dbReference type="EMBL" id="WCT74699.1"/>
    </source>
</evidence>